<sequence>MTGIQRQEAIKAALSNPDAVISANQFAKQLMVSRQTIVGDIALLRARGEQIVATPQGYRYQVKQQHSTMIVVQHNAQQIEAELMALVNAGVTVADVQVDHPVYGLLKGELAIQSVADVKQFVYHLSKTSGEPLSSLTNGVHMHCLEYEDSANLEKAKIALQQLHILYEA</sequence>
<feature type="binding site" evidence="1">
    <location>
        <position position="82"/>
    </location>
    <ligand>
        <name>Ni(2+)</name>
        <dbReference type="ChEBI" id="CHEBI:49786"/>
    </ligand>
</feature>
<organism evidence="4 5">
    <name type="scientific">Weissella bombi</name>
    <dbReference type="NCBI Taxonomy" id="1505725"/>
    <lineage>
        <taxon>Bacteria</taxon>
        <taxon>Bacillati</taxon>
        <taxon>Bacillota</taxon>
        <taxon>Bacilli</taxon>
        <taxon>Lactobacillales</taxon>
        <taxon>Lactobacillaceae</taxon>
        <taxon>Weissella</taxon>
    </lineage>
</organism>
<protein>
    <recommendedName>
        <fullName evidence="6">Transcriptional regulator</fullName>
    </recommendedName>
</protein>
<gene>
    <name evidence="4" type="ORF">GA0061074_10297</name>
</gene>
<dbReference type="PANTHER" id="PTHR40068">
    <property type="entry name" value="TRANSCRIPTION REPRESSOR NIAR-RELATED"/>
    <property type="match status" value="1"/>
</dbReference>
<keyword evidence="5" id="KW-1185">Reference proteome</keyword>
<dbReference type="SUPFAM" id="SSF46785">
    <property type="entry name" value="Winged helix' DNA-binding domain"/>
    <property type="match status" value="1"/>
</dbReference>
<dbReference type="Pfam" id="PF08279">
    <property type="entry name" value="HTH_11"/>
    <property type="match status" value="1"/>
</dbReference>
<dbReference type="Gene3D" id="3.30.1340.20">
    <property type="entry name" value="3H domain"/>
    <property type="match status" value="1"/>
</dbReference>
<feature type="domain" description="3H" evidence="2">
    <location>
        <begin position="70"/>
        <end position="166"/>
    </location>
</feature>
<dbReference type="AlphaFoldDB" id="A0A1C3ZMR6"/>
<dbReference type="GO" id="GO:0046872">
    <property type="term" value="F:metal ion binding"/>
    <property type="evidence" value="ECO:0007669"/>
    <property type="project" value="UniProtKB-KW"/>
</dbReference>
<evidence type="ECO:0000256" key="1">
    <source>
        <dbReference type="PIRSR" id="PIRSR037847-1"/>
    </source>
</evidence>
<dbReference type="InterPro" id="IPR036390">
    <property type="entry name" value="WH_DNA-bd_sf"/>
</dbReference>
<feature type="binding site" evidence="1">
    <location>
        <position position="141"/>
    </location>
    <ligand>
        <name>Ni(2+)</name>
        <dbReference type="ChEBI" id="CHEBI:49786"/>
    </ligand>
</feature>
<dbReference type="InterPro" id="IPR035922">
    <property type="entry name" value="3H_dom_sf"/>
</dbReference>
<dbReference type="InterPro" id="IPR004173">
    <property type="entry name" value="3H_domain"/>
</dbReference>
<dbReference type="Proteomes" id="UP000199268">
    <property type="component" value="Unassembled WGS sequence"/>
</dbReference>
<dbReference type="Gene3D" id="1.10.10.10">
    <property type="entry name" value="Winged helix-like DNA-binding domain superfamily/Winged helix DNA-binding domain"/>
    <property type="match status" value="1"/>
</dbReference>
<evidence type="ECO:0000313" key="5">
    <source>
        <dbReference type="Proteomes" id="UP000199268"/>
    </source>
</evidence>
<keyword evidence="1" id="KW-0533">Nickel</keyword>
<dbReference type="InterPro" id="IPR013196">
    <property type="entry name" value="HTH_11"/>
</dbReference>
<name>A0A1C3ZMR6_9LACO</name>
<dbReference type="SUPFAM" id="SSF75500">
    <property type="entry name" value="Putative transcriptional regulator TM1602, C-terminal domain"/>
    <property type="match status" value="1"/>
</dbReference>
<evidence type="ECO:0008006" key="6">
    <source>
        <dbReference type="Google" id="ProtNLM"/>
    </source>
</evidence>
<dbReference type="InterPro" id="IPR026043">
    <property type="entry name" value="NadR"/>
</dbReference>
<dbReference type="InterPro" id="IPR036388">
    <property type="entry name" value="WH-like_DNA-bd_sf"/>
</dbReference>
<dbReference type="STRING" id="1505725.GA0061074_10297"/>
<feature type="binding site" evidence="1">
    <location>
        <position position="143"/>
    </location>
    <ligand>
        <name>Ni(2+)</name>
        <dbReference type="ChEBI" id="CHEBI:49786"/>
    </ligand>
</feature>
<accession>A0A1C3ZMR6</accession>
<dbReference type="PANTHER" id="PTHR40068:SF1">
    <property type="entry name" value="TRANSCRIPTION REPRESSOR NIAR-RELATED"/>
    <property type="match status" value="1"/>
</dbReference>
<evidence type="ECO:0000313" key="4">
    <source>
        <dbReference type="EMBL" id="SCB83536.1"/>
    </source>
</evidence>
<proteinExistence type="predicted"/>
<dbReference type="PIRSF" id="PIRSF037847">
    <property type="entry name" value="NiaR"/>
    <property type="match status" value="1"/>
</dbReference>
<feature type="binding site" evidence="1">
    <location>
        <position position="74"/>
    </location>
    <ligand>
        <name>Ni(2+)</name>
        <dbReference type="ChEBI" id="CHEBI:49786"/>
    </ligand>
</feature>
<dbReference type="OrthoDB" id="9792661at2"/>
<dbReference type="Pfam" id="PF02829">
    <property type="entry name" value="3H"/>
    <property type="match status" value="1"/>
</dbReference>
<evidence type="ECO:0000259" key="3">
    <source>
        <dbReference type="Pfam" id="PF08279"/>
    </source>
</evidence>
<dbReference type="EMBL" id="FMAO01000002">
    <property type="protein sequence ID" value="SCB83536.1"/>
    <property type="molecule type" value="Genomic_DNA"/>
</dbReference>
<keyword evidence="1" id="KW-0479">Metal-binding</keyword>
<evidence type="ECO:0000259" key="2">
    <source>
        <dbReference type="Pfam" id="PF02829"/>
    </source>
</evidence>
<dbReference type="RefSeq" id="WP_092461578.1">
    <property type="nucleotide sequence ID" value="NZ_BJEE01000001.1"/>
</dbReference>
<feature type="domain" description="Helix-turn-helix type 11" evidence="3">
    <location>
        <begin position="6"/>
        <end position="59"/>
    </location>
</feature>
<reference evidence="5" key="1">
    <citation type="submission" date="2016-08" db="EMBL/GenBank/DDBJ databases">
        <authorList>
            <person name="Varghese N."/>
            <person name="Submissions Spin"/>
        </authorList>
    </citation>
    <scope>NUCLEOTIDE SEQUENCE [LARGE SCALE GENOMIC DNA]</scope>
    <source>
        <strain evidence="5">R-53094</strain>
    </source>
</reference>